<evidence type="ECO:0000256" key="1">
    <source>
        <dbReference type="SAM" id="MobiDB-lite"/>
    </source>
</evidence>
<dbReference type="EMBL" id="BMKR01000019">
    <property type="protein sequence ID" value="GGF92195.1"/>
    <property type="molecule type" value="Genomic_DNA"/>
</dbReference>
<keyword evidence="3" id="KW-1185">Reference proteome</keyword>
<proteinExistence type="predicted"/>
<name>A0A917FNT0_9BACL</name>
<comment type="caution">
    <text evidence="2">The sequence shown here is derived from an EMBL/GenBank/DDBJ whole genome shotgun (WGS) entry which is preliminary data.</text>
</comment>
<dbReference type="RefSeq" id="WP_189028239.1">
    <property type="nucleotide sequence ID" value="NZ_BMKR01000019.1"/>
</dbReference>
<feature type="region of interest" description="Disordered" evidence="1">
    <location>
        <begin position="1"/>
        <end position="65"/>
    </location>
</feature>
<evidence type="ECO:0000313" key="3">
    <source>
        <dbReference type="Proteomes" id="UP000637643"/>
    </source>
</evidence>
<evidence type="ECO:0000313" key="2">
    <source>
        <dbReference type="EMBL" id="GGF92195.1"/>
    </source>
</evidence>
<reference evidence="2" key="1">
    <citation type="journal article" date="2014" name="Int. J. Syst. Evol. Microbiol.">
        <title>Complete genome sequence of Corynebacterium casei LMG S-19264T (=DSM 44701T), isolated from a smear-ripened cheese.</title>
        <authorList>
            <consortium name="US DOE Joint Genome Institute (JGI-PGF)"/>
            <person name="Walter F."/>
            <person name="Albersmeier A."/>
            <person name="Kalinowski J."/>
            <person name="Ruckert C."/>
        </authorList>
    </citation>
    <scope>NUCLEOTIDE SEQUENCE</scope>
    <source>
        <strain evidence="2">CGMCC 1.16134</strain>
    </source>
</reference>
<sequence length="65" mass="6891">MDDNNKDMDIQGAGFDSIPVPDQNSKQGREGATGKLEDIVSALLDNPDDTATGGGDSSEDQRPRK</sequence>
<dbReference type="AlphaFoldDB" id="A0A917FNT0"/>
<reference evidence="2" key="2">
    <citation type="submission" date="2020-09" db="EMBL/GenBank/DDBJ databases">
        <authorList>
            <person name="Sun Q."/>
            <person name="Zhou Y."/>
        </authorList>
    </citation>
    <scope>NUCLEOTIDE SEQUENCE</scope>
    <source>
        <strain evidence="2">CGMCC 1.16134</strain>
    </source>
</reference>
<gene>
    <name evidence="2" type="ORF">GCM10010912_41430</name>
</gene>
<protein>
    <submittedName>
        <fullName evidence="2">Uncharacterized protein</fullName>
    </submittedName>
</protein>
<organism evidence="2 3">
    <name type="scientific">Paenibacillus albidus</name>
    <dbReference type="NCBI Taxonomy" id="2041023"/>
    <lineage>
        <taxon>Bacteria</taxon>
        <taxon>Bacillati</taxon>
        <taxon>Bacillota</taxon>
        <taxon>Bacilli</taxon>
        <taxon>Bacillales</taxon>
        <taxon>Paenibacillaceae</taxon>
        <taxon>Paenibacillus</taxon>
    </lineage>
</organism>
<dbReference type="Proteomes" id="UP000637643">
    <property type="component" value="Unassembled WGS sequence"/>
</dbReference>
<accession>A0A917FNT0</accession>